<sequence length="211" mass="23556">MIGTTWAVSNGIARGWPAPARRCWLARLCWSFFFCSSLLVNRQLSLLAFLVSCRSFCSLSVVLVSGETYHHDLCPSTTKYAWPASPSSEEAHPNRPRALQVRILLRPFLCPTATAVCSRLHLAQRPNTLHAGVLHILSPLPCWPVLLNLVRVPYPHQPYCIARRGLFTLFTRTLLLLPPATLARLSNSKSTTTMFLAVPVPVRLFILRSLG</sequence>
<dbReference type="AlphaFoldDB" id="A0A9P9IY56"/>
<proteinExistence type="predicted"/>
<protein>
    <submittedName>
        <fullName evidence="1">Uncharacterized protein</fullName>
    </submittedName>
</protein>
<organism evidence="1 2">
    <name type="scientific">Dendryphion nanum</name>
    <dbReference type="NCBI Taxonomy" id="256645"/>
    <lineage>
        <taxon>Eukaryota</taxon>
        <taxon>Fungi</taxon>
        <taxon>Dikarya</taxon>
        <taxon>Ascomycota</taxon>
        <taxon>Pezizomycotina</taxon>
        <taxon>Dothideomycetes</taxon>
        <taxon>Pleosporomycetidae</taxon>
        <taxon>Pleosporales</taxon>
        <taxon>Torulaceae</taxon>
        <taxon>Dendryphion</taxon>
    </lineage>
</organism>
<accession>A0A9P9IY56</accession>
<comment type="caution">
    <text evidence="1">The sequence shown here is derived from an EMBL/GenBank/DDBJ whole genome shotgun (WGS) entry which is preliminary data.</text>
</comment>
<name>A0A9P9IY56_9PLEO</name>
<evidence type="ECO:0000313" key="2">
    <source>
        <dbReference type="Proteomes" id="UP000700596"/>
    </source>
</evidence>
<evidence type="ECO:0000313" key="1">
    <source>
        <dbReference type="EMBL" id="KAH7135275.1"/>
    </source>
</evidence>
<dbReference type="Proteomes" id="UP000700596">
    <property type="component" value="Unassembled WGS sequence"/>
</dbReference>
<dbReference type="EMBL" id="JAGMWT010000002">
    <property type="protein sequence ID" value="KAH7135275.1"/>
    <property type="molecule type" value="Genomic_DNA"/>
</dbReference>
<reference evidence="1" key="1">
    <citation type="journal article" date="2021" name="Nat. Commun.">
        <title>Genetic determinants of endophytism in the Arabidopsis root mycobiome.</title>
        <authorList>
            <person name="Mesny F."/>
            <person name="Miyauchi S."/>
            <person name="Thiergart T."/>
            <person name="Pickel B."/>
            <person name="Atanasova L."/>
            <person name="Karlsson M."/>
            <person name="Huettel B."/>
            <person name="Barry K.W."/>
            <person name="Haridas S."/>
            <person name="Chen C."/>
            <person name="Bauer D."/>
            <person name="Andreopoulos W."/>
            <person name="Pangilinan J."/>
            <person name="LaButti K."/>
            <person name="Riley R."/>
            <person name="Lipzen A."/>
            <person name="Clum A."/>
            <person name="Drula E."/>
            <person name="Henrissat B."/>
            <person name="Kohler A."/>
            <person name="Grigoriev I.V."/>
            <person name="Martin F.M."/>
            <person name="Hacquard S."/>
        </authorList>
    </citation>
    <scope>NUCLEOTIDE SEQUENCE</scope>
    <source>
        <strain evidence="1">MPI-CAGE-CH-0243</strain>
    </source>
</reference>
<gene>
    <name evidence="1" type="ORF">B0J11DRAFT_156511</name>
</gene>
<keyword evidence="2" id="KW-1185">Reference proteome</keyword>